<reference evidence="2 3" key="2">
    <citation type="journal article" date="2014" name="J. Gen. Appl. Microbiol.">
        <title>The early diverging ascomycetous budding yeast Saitoella complicata has three histone deacetylases belonging to the Clr6, Hos2, and Rpd3 lineages.</title>
        <authorList>
            <person name="Nishida H."/>
            <person name="Matsumoto T."/>
            <person name="Kondo S."/>
            <person name="Hamamoto M."/>
            <person name="Yoshikawa H."/>
        </authorList>
    </citation>
    <scope>NUCLEOTIDE SEQUENCE [LARGE SCALE GENOMIC DNA]</scope>
    <source>
        <strain evidence="2 3">NRRL Y-17804</strain>
    </source>
</reference>
<evidence type="ECO:0000313" key="2">
    <source>
        <dbReference type="EMBL" id="GAO48004.1"/>
    </source>
</evidence>
<gene>
    <name evidence="2" type="ORF">G7K_2194-t1</name>
</gene>
<evidence type="ECO:0000256" key="1">
    <source>
        <dbReference type="SAM" id="MobiDB-lite"/>
    </source>
</evidence>
<dbReference type="Proteomes" id="UP000033140">
    <property type="component" value="Unassembled WGS sequence"/>
</dbReference>
<organism evidence="2 3">
    <name type="scientific">Saitoella complicata (strain BCRC 22490 / CBS 7301 / JCM 7358 / NBRC 10748 / NRRL Y-17804)</name>
    <dbReference type="NCBI Taxonomy" id="698492"/>
    <lineage>
        <taxon>Eukaryota</taxon>
        <taxon>Fungi</taxon>
        <taxon>Dikarya</taxon>
        <taxon>Ascomycota</taxon>
        <taxon>Taphrinomycotina</taxon>
        <taxon>Taphrinomycotina incertae sedis</taxon>
        <taxon>Saitoella</taxon>
    </lineage>
</organism>
<evidence type="ECO:0000313" key="3">
    <source>
        <dbReference type="Proteomes" id="UP000033140"/>
    </source>
</evidence>
<feature type="region of interest" description="Disordered" evidence="1">
    <location>
        <begin position="91"/>
        <end position="173"/>
    </location>
</feature>
<protein>
    <submittedName>
        <fullName evidence="2">Uncharacterized protein</fullName>
    </submittedName>
</protein>
<keyword evidence="3" id="KW-1185">Reference proteome</keyword>
<reference evidence="2 3" key="1">
    <citation type="journal article" date="2011" name="J. Gen. Appl. Microbiol.">
        <title>Draft genome sequencing of the enigmatic yeast Saitoella complicata.</title>
        <authorList>
            <person name="Nishida H."/>
            <person name="Hamamoto M."/>
            <person name="Sugiyama J."/>
        </authorList>
    </citation>
    <scope>NUCLEOTIDE SEQUENCE [LARGE SCALE GENOMIC DNA]</scope>
    <source>
        <strain evidence="2 3">NRRL Y-17804</strain>
    </source>
</reference>
<dbReference type="AlphaFoldDB" id="A0A0E9NDT3"/>
<reference evidence="2 3" key="3">
    <citation type="journal article" date="2015" name="Genome Announc.">
        <title>Draft Genome Sequence of the Archiascomycetous Yeast Saitoella complicata.</title>
        <authorList>
            <person name="Yamauchi K."/>
            <person name="Kondo S."/>
            <person name="Hamamoto M."/>
            <person name="Takahashi Y."/>
            <person name="Ogura Y."/>
            <person name="Hayashi T."/>
            <person name="Nishida H."/>
        </authorList>
    </citation>
    <scope>NUCLEOTIDE SEQUENCE [LARGE SCALE GENOMIC DNA]</scope>
    <source>
        <strain evidence="2 3">NRRL Y-17804</strain>
    </source>
</reference>
<dbReference type="EMBL" id="BACD03000012">
    <property type="protein sequence ID" value="GAO48004.1"/>
    <property type="molecule type" value="Genomic_DNA"/>
</dbReference>
<proteinExistence type="predicted"/>
<comment type="caution">
    <text evidence="2">The sequence shown here is derived from an EMBL/GenBank/DDBJ whole genome shotgun (WGS) entry which is preliminary data.</text>
</comment>
<accession>A0A0E9NDT3</accession>
<dbReference type="STRING" id="698492.A0A0E9NDT3"/>
<feature type="compositionally biased region" description="Low complexity" evidence="1">
    <location>
        <begin position="215"/>
        <end position="224"/>
    </location>
</feature>
<name>A0A0E9NDT3_SAICN</name>
<sequence>MITDQFGNSRLRIENLAARYRFLSRFFTAFTKNSFIFSTTVRFVRLYCLSSIGPSPSSYIIRSLRTQYRGLVNQSVLHSTFGLVHAENAKKAPPAVPSCPSASSVYPPKLRRRMNRDESAAGSRAYKRGAGNERRSLGQQTRPPFSPRGSGIGQGGGFQQQSSRTSTPGNGFEQHISVKAFNGAEVSGYLNRGYEEMVAKANGPAAEGRPEVYKSPSKGWTTKGSSGGAWGGSRSHLTAKGTQFMSEVKKSAAALEESNSWRGWGKQSTFNRTESEDLYSIFR</sequence>
<feature type="region of interest" description="Disordered" evidence="1">
    <location>
        <begin position="202"/>
        <end position="236"/>
    </location>
</feature>
<feature type="compositionally biased region" description="Low complexity" evidence="1">
    <location>
        <begin position="98"/>
        <end position="108"/>
    </location>
</feature>